<evidence type="ECO:0000313" key="6">
    <source>
        <dbReference type="EMBL" id="KAJ8946713.1"/>
    </source>
</evidence>
<evidence type="ECO:0000256" key="1">
    <source>
        <dbReference type="ARBA" id="ARBA00006438"/>
    </source>
</evidence>
<dbReference type="AlphaFoldDB" id="A0AAV8Y6C2"/>
<proteinExistence type="inferred from homology"/>
<dbReference type="InterPro" id="IPR048349">
    <property type="entry name" value="CCDC22_N"/>
</dbReference>
<feature type="domain" description="CCDC22 N-terminal" evidence="5">
    <location>
        <begin position="1"/>
        <end position="107"/>
    </location>
</feature>
<dbReference type="Pfam" id="PF21674">
    <property type="entry name" value="CCDC22_N"/>
    <property type="match status" value="1"/>
</dbReference>
<protein>
    <recommendedName>
        <fullName evidence="2">Coiled-coil domain-containing protein 22 homolog</fullName>
    </recommendedName>
</protein>
<sequence>MEEVDKIIIDALKHLDCDIGDDIQSLKQFDADMVVNAISTCLEAVTLDVTLPKRLPPSMSSRLNIASSLAQHIKDLGFRGDMGYQTILYCNEVEVRRVLMFLIERLPRESIKNIPAEEMGYVPKIIKIIEDKIKDTVRQVWIPSSLLKYGIREYDGGYLVNSLGNSCPLLNENLDMPKSRNKDEVLKQYWIHNLPDVTRQCSPRKLIPSLLFKDSRFLKNPDLLNTIRKQSENISLDDIQNMKITLSSGDVNADVKMIAGKEETGEKIIEQEKENRIIDVANELEAIKLKYIALQEVTKNNELQLSQLRIMKNEEQEVLKNTLSKVKLKTKTLAVINKEENMAKLKNIIQNASDRLVELANQWNEVQTPLLDEYRSLQNTLTTEEAKMQEEQQKLNNMKETYQKLVEDLREKSLLEKNLIQKCQQLNRNNNRSAYTRRILEIIGNIRKQNDEIQKVLKDTREIQKDINNLSGQVDRSFTLSEELIFSDAKQDETARKAYKLLAALRDECSSILKAVTDLGLAERESRNLQEQIENEKSKEIAAKLERVNSDLEQIQKETQSLLKQS</sequence>
<evidence type="ECO:0000256" key="3">
    <source>
        <dbReference type="SAM" id="Coils"/>
    </source>
</evidence>
<dbReference type="InterPro" id="IPR008530">
    <property type="entry name" value="CCDC22"/>
</dbReference>
<comment type="caution">
    <text evidence="6">The sequence shown here is derived from an EMBL/GenBank/DDBJ whole genome shotgun (WGS) entry which is preliminary data.</text>
</comment>
<evidence type="ECO:0000313" key="7">
    <source>
        <dbReference type="Proteomes" id="UP001162162"/>
    </source>
</evidence>
<dbReference type="PANTHER" id="PTHR15668:SF4">
    <property type="entry name" value="COILED-COIL DOMAIN-CONTAINING PROTEIN 22"/>
    <property type="match status" value="1"/>
</dbReference>
<reference evidence="6" key="1">
    <citation type="journal article" date="2023" name="Insect Mol. Biol.">
        <title>Genome sequencing provides insights into the evolution of gene families encoding plant cell wall-degrading enzymes in longhorned beetles.</title>
        <authorList>
            <person name="Shin N.R."/>
            <person name="Okamura Y."/>
            <person name="Kirsch R."/>
            <person name="Pauchet Y."/>
        </authorList>
    </citation>
    <scope>NUCLEOTIDE SEQUENCE</scope>
    <source>
        <strain evidence="6">AMC_N1</strain>
    </source>
</reference>
<dbReference type="InterPro" id="IPR048348">
    <property type="entry name" value="CCDC22_CC"/>
</dbReference>
<accession>A0AAV8Y6C2</accession>
<dbReference type="Pfam" id="PF05667">
    <property type="entry name" value="CCDC22_CC"/>
    <property type="match status" value="1"/>
</dbReference>
<dbReference type="PANTHER" id="PTHR15668">
    <property type="entry name" value="JM1 PROTEIN"/>
    <property type="match status" value="1"/>
</dbReference>
<feature type="coiled-coil region" evidence="3">
    <location>
        <begin position="294"/>
        <end position="415"/>
    </location>
</feature>
<feature type="domain" description="CCDC22 coiled-coil" evidence="4">
    <location>
        <begin position="260"/>
        <end position="539"/>
    </location>
</feature>
<keyword evidence="7" id="KW-1185">Reference proteome</keyword>
<name>A0AAV8Y6C2_9CUCU</name>
<keyword evidence="3" id="KW-0175">Coiled coil</keyword>
<gene>
    <name evidence="6" type="ORF">NQ318_006971</name>
</gene>
<organism evidence="6 7">
    <name type="scientific">Aromia moschata</name>
    <dbReference type="NCBI Taxonomy" id="1265417"/>
    <lineage>
        <taxon>Eukaryota</taxon>
        <taxon>Metazoa</taxon>
        <taxon>Ecdysozoa</taxon>
        <taxon>Arthropoda</taxon>
        <taxon>Hexapoda</taxon>
        <taxon>Insecta</taxon>
        <taxon>Pterygota</taxon>
        <taxon>Neoptera</taxon>
        <taxon>Endopterygota</taxon>
        <taxon>Coleoptera</taxon>
        <taxon>Polyphaga</taxon>
        <taxon>Cucujiformia</taxon>
        <taxon>Chrysomeloidea</taxon>
        <taxon>Cerambycidae</taxon>
        <taxon>Cerambycinae</taxon>
        <taxon>Callichromatini</taxon>
        <taxon>Aromia</taxon>
    </lineage>
</organism>
<evidence type="ECO:0000259" key="5">
    <source>
        <dbReference type="Pfam" id="PF21674"/>
    </source>
</evidence>
<dbReference type="EMBL" id="JAPWTK010000179">
    <property type="protein sequence ID" value="KAJ8946713.1"/>
    <property type="molecule type" value="Genomic_DNA"/>
</dbReference>
<feature type="coiled-coil region" evidence="3">
    <location>
        <begin position="519"/>
        <end position="565"/>
    </location>
</feature>
<dbReference type="Proteomes" id="UP001162162">
    <property type="component" value="Unassembled WGS sequence"/>
</dbReference>
<dbReference type="GO" id="GO:2000060">
    <property type="term" value="P:positive regulation of ubiquitin-dependent protein catabolic process"/>
    <property type="evidence" value="ECO:0007669"/>
    <property type="project" value="TreeGrafter"/>
</dbReference>
<dbReference type="GO" id="GO:0097602">
    <property type="term" value="F:cullin family protein binding"/>
    <property type="evidence" value="ECO:0007669"/>
    <property type="project" value="TreeGrafter"/>
</dbReference>
<evidence type="ECO:0000259" key="4">
    <source>
        <dbReference type="Pfam" id="PF05667"/>
    </source>
</evidence>
<evidence type="ECO:0000256" key="2">
    <source>
        <dbReference type="ARBA" id="ARBA00017553"/>
    </source>
</evidence>
<comment type="similarity">
    <text evidence="1">Belongs to the CCDC22 family.</text>
</comment>